<dbReference type="KEGG" id="soe:110776303"/>
<sequence length="257" mass="28008">MKDIDTKRPRRLDLNAPLLSTRRSNLASAASLLKLSRVGSLRGSSNRVPFSWEQSPGKPKDALTSDEDGVEDSNKVVLPLPKPPLIRWQHDNGDCNNNNKDGDDDDGGGSSFSDAIDLLSLVESLNTSERQELESDLNGDNGSMSSPNFMIQRFLPAATALAASSLSALAAANKDKNHYHPNSSSGGSNKNYSNSNHFREASCVPRVVTGEAYSSSKGCGFQIFFPWRTKHRLCGVKSPVRRVHTTLKPQVSPRDNK</sequence>
<feature type="region of interest" description="Disordered" evidence="1">
    <location>
        <begin position="42"/>
        <end position="110"/>
    </location>
</feature>
<dbReference type="RefSeq" id="XP_021836540.2">
    <property type="nucleotide sequence ID" value="XM_021980848.2"/>
</dbReference>
<feature type="compositionally biased region" description="Polar residues" evidence="1">
    <location>
        <begin position="42"/>
        <end position="54"/>
    </location>
</feature>
<evidence type="ECO:0000313" key="2">
    <source>
        <dbReference type="Proteomes" id="UP000813463"/>
    </source>
</evidence>
<dbReference type="PANTHER" id="PTHR33671">
    <property type="entry name" value="N-METHYLTRANSFERASE, PUTATIVE (DUF688)-RELATED"/>
    <property type="match status" value="1"/>
</dbReference>
<protein>
    <submittedName>
        <fullName evidence="3">Uncharacterized protein</fullName>
    </submittedName>
</protein>
<keyword evidence="2" id="KW-1185">Reference proteome</keyword>
<accession>A0A9R0HTR4</accession>
<gene>
    <name evidence="3" type="primary">LOC110776303</name>
</gene>
<dbReference type="GeneID" id="110776303"/>
<dbReference type="AlphaFoldDB" id="A0A9R0HTR4"/>
<reference evidence="3" key="2">
    <citation type="submission" date="2025-08" db="UniProtKB">
        <authorList>
            <consortium name="RefSeq"/>
        </authorList>
    </citation>
    <scope>IDENTIFICATION</scope>
    <source>
        <tissue evidence="3">Leaf</tissue>
    </source>
</reference>
<name>A0A9R0HTR4_SPIOL</name>
<organism evidence="2 3">
    <name type="scientific">Spinacia oleracea</name>
    <name type="common">Spinach</name>
    <dbReference type="NCBI Taxonomy" id="3562"/>
    <lineage>
        <taxon>Eukaryota</taxon>
        <taxon>Viridiplantae</taxon>
        <taxon>Streptophyta</taxon>
        <taxon>Embryophyta</taxon>
        <taxon>Tracheophyta</taxon>
        <taxon>Spermatophyta</taxon>
        <taxon>Magnoliopsida</taxon>
        <taxon>eudicotyledons</taxon>
        <taxon>Gunneridae</taxon>
        <taxon>Pentapetalae</taxon>
        <taxon>Caryophyllales</taxon>
        <taxon>Chenopodiaceae</taxon>
        <taxon>Chenopodioideae</taxon>
        <taxon>Anserineae</taxon>
        <taxon>Spinacia</taxon>
    </lineage>
</organism>
<dbReference type="PANTHER" id="PTHR33671:SF1">
    <property type="entry name" value="DUF688 FAMILY PROTEIN"/>
    <property type="match status" value="1"/>
</dbReference>
<evidence type="ECO:0000256" key="1">
    <source>
        <dbReference type="SAM" id="MobiDB-lite"/>
    </source>
</evidence>
<dbReference type="InterPro" id="IPR007789">
    <property type="entry name" value="DUF688"/>
</dbReference>
<proteinExistence type="predicted"/>
<dbReference type="Proteomes" id="UP000813463">
    <property type="component" value="Chromosome 6"/>
</dbReference>
<evidence type="ECO:0000313" key="3">
    <source>
        <dbReference type="RefSeq" id="XP_021836540.2"/>
    </source>
</evidence>
<reference evidence="2" key="1">
    <citation type="journal article" date="2021" name="Nat. Commun.">
        <title>Genomic analyses provide insights into spinach domestication and the genetic basis of agronomic traits.</title>
        <authorList>
            <person name="Cai X."/>
            <person name="Sun X."/>
            <person name="Xu C."/>
            <person name="Sun H."/>
            <person name="Wang X."/>
            <person name="Ge C."/>
            <person name="Zhang Z."/>
            <person name="Wang Q."/>
            <person name="Fei Z."/>
            <person name="Jiao C."/>
            <person name="Wang Q."/>
        </authorList>
    </citation>
    <scope>NUCLEOTIDE SEQUENCE [LARGE SCALE GENOMIC DNA]</scope>
    <source>
        <strain evidence="2">cv. Varoflay</strain>
    </source>
</reference>
<dbReference type="Pfam" id="PF05097">
    <property type="entry name" value="DUF688"/>
    <property type="match status" value="1"/>
</dbReference>